<evidence type="ECO:0000256" key="2">
    <source>
        <dbReference type="SAM" id="SignalP"/>
    </source>
</evidence>
<feature type="region of interest" description="Disordered" evidence="1">
    <location>
        <begin position="31"/>
        <end position="51"/>
    </location>
</feature>
<name>A0A4S2F5Y9_9ACTN</name>
<dbReference type="AlphaFoldDB" id="A0A4S2F5Y9"/>
<sequence>MATSTNILKAFMVLFAFTALCGCSAPLSPKANVTPDANHAQTARPSGDARTDYDENAECVLRGTVLARTPQRLVVKSTALINDDRISSNPNVYVYQSGPASDPDFSIFEISGDTPATTEDGQGINVYDIEPGAEVLVHWTGPFDFGDPTFKHEEALHSATKVCLVNDSQVS</sequence>
<organism evidence="3 4">
    <name type="scientific">Muricaecibacterium torontonense</name>
    <dbReference type="NCBI Taxonomy" id="3032871"/>
    <lineage>
        <taxon>Bacteria</taxon>
        <taxon>Bacillati</taxon>
        <taxon>Actinomycetota</taxon>
        <taxon>Coriobacteriia</taxon>
        <taxon>Coriobacteriales</taxon>
        <taxon>Atopobiaceae</taxon>
        <taxon>Muricaecibacterium</taxon>
    </lineage>
</organism>
<dbReference type="Proteomes" id="UP000310263">
    <property type="component" value="Unassembled WGS sequence"/>
</dbReference>
<keyword evidence="2" id="KW-0732">Signal</keyword>
<dbReference type="RefSeq" id="WP_136011728.1">
    <property type="nucleotide sequence ID" value="NZ_SRYE01000001.1"/>
</dbReference>
<dbReference type="EMBL" id="SRYE01000001">
    <property type="protein sequence ID" value="TGY63103.1"/>
    <property type="molecule type" value="Genomic_DNA"/>
</dbReference>
<comment type="caution">
    <text evidence="3">The sequence shown here is derived from an EMBL/GenBank/DDBJ whole genome shotgun (WGS) entry which is preliminary data.</text>
</comment>
<keyword evidence="4" id="KW-1185">Reference proteome</keyword>
<dbReference type="OrthoDB" id="6710155at2"/>
<accession>A0A4S2F5Y9</accession>
<evidence type="ECO:0000313" key="3">
    <source>
        <dbReference type="EMBL" id="TGY63103.1"/>
    </source>
</evidence>
<reference evidence="3 4" key="1">
    <citation type="submission" date="2019-04" db="EMBL/GenBank/DDBJ databases">
        <title>Microbes associate with the intestines of laboratory mice.</title>
        <authorList>
            <person name="Navarre W."/>
            <person name="Wong E."/>
            <person name="Huang K."/>
            <person name="Tropini C."/>
            <person name="Ng K."/>
            <person name="Yu B."/>
        </authorList>
    </citation>
    <scope>NUCLEOTIDE SEQUENCE [LARGE SCALE GENOMIC DNA]</scope>
    <source>
        <strain evidence="3 4">NM07_P-09</strain>
    </source>
</reference>
<gene>
    <name evidence="3" type="ORF">E5334_00870</name>
</gene>
<feature type="signal peptide" evidence="2">
    <location>
        <begin position="1"/>
        <end position="21"/>
    </location>
</feature>
<evidence type="ECO:0000313" key="4">
    <source>
        <dbReference type="Proteomes" id="UP000310263"/>
    </source>
</evidence>
<feature type="chain" id="PRO_5038947996" evidence="2">
    <location>
        <begin position="22"/>
        <end position="171"/>
    </location>
</feature>
<proteinExistence type="predicted"/>
<evidence type="ECO:0000256" key="1">
    <source>
        <dbReference type="SAM" id="MobiDB-lite"/>
    </source>
</evidence>
<protein>
    <submittedName>
        <fullName evidence="3">Uncharacterized protein</fullName>
    </submittedName>
</protein>